<reference evidence="8 9" key="1">
    <citation type="journal article" date="2021" name="Sci. Rep.">
        <title>The distribution of antibiotic resistance genes in chicken gut microbiota commensals.</title>
        <authorList>
            <person name="Juricova H."/>
            <person name="Matiasovicova J."/>
            <person name="Kubasova T."/>
            <person name="Cejkova D."/>
            <person name="Rychlik I."/>
        </authorList>
    </citation>
    <scope>NUCLEOTIDE SEQUENCE [LARGE SCALE GENOMIC DNA]</scope>
    <source>
        <strain evidence="8 9">An829</strain>
    </source>
</reference>
<feature type="domain" description="ABC transporter" evidence="7">
    <location>
        <begin position="13"/>
        <end position="242"/>
    </location>
</feature>
<keyword evidence="9" id="KW-1185">Reference proteome</keyword>
<sequence length="326" mass="35404">METSDATAKPAALSVSDLRKVYASGTVALEGLSLEVEEGEFFGLLGPNGAGKTTLISALGGLVRPTEGTIRVFGIDCAKERRRAARHVGIVPQEITFDPFLTVRETLRFQSGYWGVRGNDDWIDEILFHLGLTEKADASMRALSGGMKRRVLVAQALVHKPRLIVLDEPTAGVDVELRENLWAFIGRLHSEGRTIILTTHHLEEAQALCSRVAIMNRGRLAALDRTEALLSRFEGRAMKCRILRGELPKALEADLMRRHGADIVLRLADARDAGEKLAAFARAGVDIENLTVGQPSLEDVFLEVTSARVDNAGAPTEANQPSHGGV</sequence>
<dbReference type="Pfam" id="PF00005">
    <property type="entry name" value="ABC_tran"/>
    <property type="match status" value="1"/>
</dbReference>
<keyword evidence="3" id="KW-0536">Nodulation</keyword>
<dbReference type="InterPro" id="IPR017871">
    <property type="entry name" value="ABC_transporter-like_CS"/>
</dbReference>
<dbReference type="CDD" id="cd03230">
    <property type="entry name" value="ABC_DR_subfamily_A"/>
    <property type="match status" value="1"/>
</dbReference>
<dbReference type="PANTHER" id="PTHR42711">
    <property type="entry name" value="ABC TRANSPORTER ATP-BINDING PROTEIN"/>
    <property type="match status" value="1"/>
</dbReference>
<accession>A0ABS2DTC2</accession>
<dbReference type="SMART" id="SM00382">
    <property type="entry name" value="AAA"/>
    <property type="match status" value="1"/>
</dbReference>
<evidence type="ECO:0000256" key="5">
    <source>
        <dbReference type="ARBA" id="ARBA00022741"/>
    </source>
</evidence>
<protein>
    <submittedName>
        <fullName evidence="8">ABC transporter ATP-binding protein</fullName>
    </submittedName>
</protein>
<comment type="similarity">
    <text evidence="1">Belongs to the ABC transporter superfamily.</text>
</comment>
<dbReference type="InterPro" id="IPR003439">
    <property type="entry name" value="ABC_transporter-like_ATP-bd"/>
</dbReference>
<comment type="caution">
    <text evidence="8">The sequence shown here is derived from an EMBL/GenBank/DDBJ whole genome shotgun (WGS) entry which is preliminary data.</text>
</comment>
<gene>
    <name evidence="8" type="ORF">H6A60_05685</name>
</gene>
<organism evidence="8 9">
    <name type="scientific">Sutterella massiliensis</name>
    <dbReference type="NCBI Taxonomy" id="1816689"/>
    <lineage>
        <taxon>Bacteria</taxon>
        <taxon>Pseudomonadati</taxon>
        <taxon>Pseudomonadota</taxon>
        <taxon>Betaproteobacteria</taxon>
        <taxon>Burkholderiales</taxon>
        <taxon>Sutterellaceae</taxon>
        <taxon>Sutterella</taxon>
    </lineage>
</organism>
<dbReference type="EMBL" id="JACJJC010000007">
    <property type="protein sequence ID" value="MBM6703975.1"/>
    <property type="molecule type" value="Genomic_DNA"/>
</dbReference>
<dbReference type="InterPro" id="IPR050763">
    <property type="entry name" value="ABC_transporter_ATP-binding"/>
</dbReference>
<proteinExistence type="inferred from homology"/>
<keyword evidence="5" id="KW-0547">Nucleotide-binding</keyword>
<keyword evidence="4" id="KW-0472">Membrane</keyword>
<dbReference type="PANTHER" id="PTHR42711:SF5">
    <property type="entry name" value="ABC TRANSPORTER ATP-BINDING PROTEIN NATA"/>
    <property type="match status" value="1"/>
</dbReference>
<keyword evidence="6 8" id="KW-0067">ATP-binding</keyword>
<evidence type="ECO:0000256" key="2">
    <source>
        <dbReference type="ARBA" id="ARBA00022448"/>
    </source>
</evidence>
<name>A0ABS2DTC2_9BURK</name>
<evidence type="ECO:0000256" key="1">
    <source>
        <dbReference type="ARBA" id="ARBA00005417"/>
    </source>
</evidence>
<evidence type="ECO:0000256" key="4">
    <source>
        <dbReference type="ARBA" id="ARBA00022475"/>
    </source>
</evidence>
<dbReference type="PROSITE" id="PS50893">
    <property type="entry name" value="ABC_TRANSPORTER_2"/>
    <property type="match status" value="1"/>
</dbReference>
<evidence type="ECO:0000313" key="9">
    <source>
        <dbReference type="Proteomes" id="UP000715095"/>
    </source>
</evidence>
<evidence type="ECO:0000256" key="6">
    <source>
        <dbReference type="ARBA" id="ARBA00022840"/>
    </source>
</evidence>
<dbReference type="GO" id="GO:0005524">
    <property type="term" value="F:ATP binding"/>
    <property type="evidence" value="ECO:0007669"/>
    <property type="project" value="UniProtKB-KW"/>
</dbReference>
<dbReference type="InterPro" id="IPR003593">
    <property type="entry name" value="AAA+_ATPase"/>
</dbReference>
<evidence type="ECO:0000313" key="8">
    <source>
        <dbReference type="EMBL" id="MBM6703975.1"/>
    </source>
</evidence>
<evidence type="ECO:0000256" key="3">
    <source>
        <dbReference type="ARBA" id="ARBA00022458"/>
    </source>
</evidence>
<keyword evidence="4" id="KW-1003">Cell membrane</keyword>
<dbReference type="PROSITE" id="PS00211">
    <property type="entry name" value="ABC_TRANSPORTER_1"/>
    <property type="match status" value="1"/>
</dbReference>
<dbReference type="SUPFAM" id="SSF52540">
    <property type="entry name" value="P-loop containing nucleoside triphosphate hydrolases"/>
    <property type="match status" value="1"/>
</dbReference>
<dbReference type="Proteomes" id="UP000715095">
    <property type="component" value="Unassembled WGS sequence"/>
</dbReference>
<dbReference type="InterPro" id="IPR027417">
    <property type="entry name" value="P-loop_NTPase"/>
</dbReference>
<evidence type="ECO:0000259" key="7">
    <source>
        <dbReference type="PROSITE" id="PS50893"/>
    </source>
</evidence>
<dbReference type="Gene3D" id="3.40.50.300">
    <property type="entry name" value="P-loop containing nucleotide triphosphate hydrolases"/>
    <property type="match status" value="1"/>
</dbReference>
<keyword evidence="2" id="KW-0813">Transport</keyword>